<proteinExistence type="predicted"/>
<dbReference type="PANTHER" id="PTHR33112">
    <property type="entry name" value="DOMAIN PROTEIN, PUTATIVE-RELATED"/>
    <property type="match status" value="1"/>
</dbReference>
<accession>W9X6U7</accession>
<dbReference type="Proteomes" id="UP000019471">
    <property type="component" value="Unassembled WGS sequence"/>
</dbReference>
<dbReference type="PANTHER" id="PTHR33112:SF16">
    <property type="entry name" value="HETEROKARYON INCOMPATIBILITY DOMAIN-CONTAINING PROTEIN"/>
    <property type="match status" value="1"/>
</dbReference>
<dbReference type="InterPro" id="IPR010730">
    <property type="entry name" value="HET"/>
</dbReference>
<evidence type="ECO:0000313" key="2">
    <source>
        <dbReference type="EMBL" id="EXJ75918.1"/>
    </source>
</evidence>
<evidence type="ECO:0000313" key="3">
    <source>
        <dbReference type="Proteomes" id="UP000019471"/>
    </source>
</evidence>
<dbReference type="HOGENOM" id="CLU_114206_0_0_1"/>
<evidence type="ECO:0000259" key="1">
    <source>
        <dbReference type="Pfam" id="PF06985"/>
    </source>
</evidence>
<dbReference type="STRING" id="1182543.W9X6U7"/>
<feature type="non-terminal residue" evidence="2">
    <location>
        <position position="231"/>
    </location>
</feature>
<organism evidence="2 3">
    <name type="scientific">Cladophialophora psammophila CBS 110553</name>
    <dbReference type="NCBI Taxonomy" id="1182543"/>
    <lineage>
        <taxon>Eukaryota</taxon>
        <taxon>Fungi</taxon>
        <taxon>Dikarya</taxon>
        <taxon>Ascomycota</taxon>
        <taxon>Pezizomycotina</taxon>
        <taxon>Eurotiomycetes</taxon>
        <taxon>Chaetothyriomycetidae</taxon>
        <taxon>Chaetothyriales</taxon>
        <taxon>Herpotrichiellaceae</taxon>
        <taxon>Cladophialophora</taxon>
    </lineage>
</organism>
<dbReference type="Pfam" id="PF06985">
    <property type="entry name" value="HET"/>
    <property type="match status" value="1"/>
</dbReference>
<protein>
    <recommendedName>
        <fullName evidence="1">Heterokaryon incompatibility domain-containing protein</fullName>
    </recommendedName>
</protein>
<keyword evidence="3" id="KW-1185">Reference proteome</keyword>
<dbReference type="OrthoDB" id="5347061at2759"/>
<gene>
    <name evidence="2" type="ORF">A1O5_00426</name>
</gene>
<name>W9X6U7_9EURO</name>
<dbReference type="AlphaFoldDB" id="W9X6U7"/>
<dbReference type="GeneID" id="19185162"/>
<comment type="caution">
    <text evidence="2">The sequence shown here is derived from an EMBL/GenBank/DDBJ whole genome shotgun (WGS) entry which is preliminary data.</text>
</comment>
<dbReference type="EMBL" id="AMGX01000001">
    <property type="protein sequence ID" value="EXJ75918.1"/>
    <property type="molecule type" value="Genomic_DNA"/>
</dbReference>
<dbReference type="RefSeq" id="XP_007739235.1">
    <property type="nucleotide sequence ID" value="XM_007741045.1"/>
</dbReference>
<feature type="domain" description="Heterokaryon incompatibility" evidence="1">
    <location>
        <begin position="1"/>
        <end position="74"/>
    </location>
</feature>
<reference evidence="2 3" key="1">
    <citation type="submission" date="2013-03" db="EMBL/GenBank/DDBJ databases">
        <title>The Genome Sequence of Cladophialophora psammophila CBS 110553.</title>
        <authorList>
            <consortium name="The Broad Institute Genomics Platform"/>
            <person name="Cuomo C."/>
            <person name="de Hoog S."/>
            <person name="Gorbushina A."/>
            <person name="Walker B."/>
            <person name="Young S.K."/>
            <person name="Zeng Q."/>
            <person name="Gargeya S."/>
            <person name="Fitzgerald M."/>
            <person name="Haas B."/>
            <person name="Abouelleil A."/>
            <person name="Allen A.W."/>
            <person name="Alvarado L."/>
            <person name="Arachchi H.M."/>
            <person name="Berlin A.M."/>
            <person name="Chapman S.B."/>
            <person name="Gainer-Dewar J."/>
            <person name="Goldberg J."/>
            <person name="Griggs A."/>
            <person name="Gujja S."/>
            <person name="Hansen M."/>
            <person name="Howarth C."/>
            <person name="Imamovic A."/>
            <person name="Ireland A."/>
            <person name="Larimer J."/>
            <person name="McCowan C."/>
            <person name="Murphy C."/>
            <person name="Pearson M."/>
            <person name="Poon T.W."/>
            <person name="Priest M."/>
            <person name="Roberts A."/>
            <person name="Saif S."/>
            <person name="Shea T."/>
            <person name="Sisk P."/>
            <person name="Sykes S."/>
            <person name="Wortman J."/>
            <person name="Nusbaum C."/>
            <person name="Birren B."/>
        </authorList>
    </citation>
    <scope>NUCLEOTIDE SEQUENCE [LARGE SCALE GENOMIC DNA]</scope>
    <source>
        <strain evidence="2 3">CBS 110553</strain>
    </source>
</reference>
<sequence>MMGQIYSNSLFTLIAEDASDVHGGLLRRRPAFEYPLRPLSFDFTPRSCDFDKEPRFHNAVSRSPLRQRGWTLQERIMSTRTLHISAIGMFWNCVELAASEHHPTRTSAEDIADLGQYIFYPRMRCRWNRSQNRDELIRMWMDIVRELNTRRFTVATDKLPALSGVARAFYNDYSSDDQYLGGMWESMLPNTLLWSTRPSPTTSVPSQRWRERIPGIPTWSCLSITSPFLFE</sequence>